<dbReference type="SUPFAM" id="SSF53850">
    <property type="entry name" value="Periplasmic binding protein-like II"/>
    <property type="match status" value="1"/>
</dbReference>
<keyword evidence="7" id="KW-1185">Reference proteome</keyword>
<dbReference type="Gene3D" id="1.10.10.10">
    <property type="entry name" value="Winged helix-like DNA-binding domain superfamily/Winged helix DNA-binding domain"/>
    <property type="match status" value="1"/>
</dbReference>
<dbReference type="GO" id="GO:0003700">
    <property type="term" value="F:DNA-binding transcription factor activity"/>
    <property type="evidence" value="ECO:0007669"/>
    <property type="project" value="InterPro"/>
</dbReference>
<dbReference type="STRING" id="1752398.A8M32_26485"/>
<keyword evidence="4" id="KW-0804">Transcription</keyword>
<evidence type="ECO:0000256" key="4">
    <source>
        <dbReference type="ARBA" id="ARBA00023163"/>
    </source>
</evidence>
<dbReference type="Gene3D" id="3.40.190.290">
    <property type="match status" value="1"/>
</dbReference>
<evidence type="ECO:0000313" key="6">
    <source>
        <dbReference type="EMBL" id="ODR88112.1"/>
    </source>
</evidence>
<keyword evidence="3" id="KW-0238">DNA-binding</keyword>
<dbReference type="OrthoDB" id="9786526at2"/>
<evidence type="ECO:0000256" key="3">
    <source>
        <dbReference type="ARBA" id="ARBA00023125"/>
    </source>
</evidence>
<evidence type="ECO:0000256" key="2">
    <source>
        <dbReference type="ARBA" id="ARBA00023015"/>
    </source>
</evidence>
<comment type="caution">
    <text evidence="6">The sequence shown here is derived from an EMBL/GenBank/DDBJ whole genome shotgun (WGS) entry which is preliminary data.</text>
</comment>
<dbReference type="SUPFAM" id="SSF46785">
    <property type="entry name" value="Winged helix' DNA-binding domain"/>
    <property type="match status" value="1"/>
</dbReference>
<proteinExistence type="inferred from homology"/>
<comment type="similarity">
    <text evidence="1">Belongs to the LysR transcriptional regulatory family.</text>
</comment>
<sequence>MERQETMAVFLAVVEEGDFSAAARRLRMTPSAVSKIVGRLESRLGVRLLQRSTRSISLTAEGHAYAEATRRILSDLEEAELAIQPGAEPRGRLRVSLPSAFGHRLIVPMLSAFIQRYPAIELELDFTDAIADLMNGDADVAVRVAAQSDSALITRRLAANRRVICASPDYLERRGVPERPDDLERHRCLGITSGGRLNVWEFDEGGRRRTIRIRSSVEANSTEALRRLALAGIGIVRLSEILVGPDIQNGRLQAVLTDCNRTEAEPISVVYPHRRFLSPRVRAFVDFLAREFAHPPWEESHGEPG</sequence>
<protein>
    <submittedName>
        <fullName evidence="6">LysR family transcriptional regulator</fullName>
    </submittedName>
</protein>
<dbReference type="PROSITE" id="PS50931">
    <property type="entry name" value="HTH_LYSR"/>
    <property type="match status" value="1"/>
</dbReference>
<dbReference type="Pfam" id="PF03466">
    <property type="entry name" value="LysR_substrate"/>
    <property type="match status" value="1"/>
</dbReference>
<dbReference type="GO" id="GO:0006351">
    <property type="term" value="P:DNA-templated transcription"/>
    <property type="evidence" value="ECO:0007669"/>
    <property type="project" value="TreeGrafter"/>
</dbReference>
<dbReference type="InterPro" id="IPR058163">
    <property type="entry name" value="LysR-type_TF_proteobact-type"/>
</dbReference>
<dbReference type="Proteomes" id="UP000094342">
    <property type="component" value="Unassembled WGS sequence"/>
</dbReference>
<dbReference type="PANTHER" id="PTHR30537">
    <property type="entry name" value="HTH-TYPE TRANSCRIPTIONAL REGULATOR"/>
    <property type="match status" value="1"/>
</dbReference>
<dbReference type="CDD" id="cd08422">
    <property type="entry name" value="PBP2_CrgA_like"/>
    <property type="match status" value="1"/>
</dbReference>
<dbReference type="FunFam" id="1.10.10.10:FF:000001">
    <property type="entry name" value="LysR family transcriptional regulator"/>
    <property type="match status" value="1"/>
</dbReference>
<evidence type="ECO:0000256" key="1">
    <source>
        <dbReference type="ARBA" id="ARBA00009437"/>
    </source>
</evidence>
<keyword evidence="2" id="KW-0805">Transcription regulation</keyword>
<dbReference type="GO" id="GO:0043565">
    <property type="term" value="F:sequence-specific DNA binding"/>
    <property type="evidence" value="ECO:0007669"/>
    <property type="project" value="TreeGrafter"/>
</dbReference>
<evidence type="ECO:0000313" key="7">
    <source>
        <dbReference type="Proteomes" id="UP000094342"/>
    </source>
</evidence>
<dbReference type="PANTHER" id="PTHR30537:SF5">
    <property type="entry name" value="HTH-TYPE TRANSCRIPTIONAL ACTIVATOR TTDR-RELATED"/>
    <property type="match status" value="1"/>
</dbReference>
<accession>A0A1E3V3A0</accession>
<dbReference type="InterPro" id="IPR036388">
    <property type="entry name" value="WH-like_DNA-bd_sf"/>
</dbReference>
<dbReference type="PRINTS" id="PR00039">
    <property type="entry name" value="HTHLYSR"/>
</dbReference>
<feature type="domain" description="HTH lysR-type" evidence="5">
    <location>
        <begin position="7"/>
        <end position="59"/>
    </location>
</feature>
<dbReference type="FunFam" id="3.40.190.290:FF:000001">
    <property type="entry name" value="Transcriptional regulator, LysR family"/>
    <property type="match status" value="1"/>
</dbReference>
<dbReference type="InterPro" id="IPR000847">
    <property type="entry name" value="LysR_HTH_N"/>
</dbReference>
<reference evidence="7" key="1">
    <citation type="submission" date="2016-05" db="EMBL/GenBank/DDBJ databases">
        <authorList>
            <person name="Li Y."/>
        </authorList>
    </citation>
    <scope>NUCLEOTIDE SEQUENCE [LARGE SCALE GENOMIC DNA]</scope>
    <source>
        <strain evidence="7">YIC4027</strain>
    </source>
</reference>
<gene>
    <name evidence="6" type="ORF">A8M32_26485</name>
</gene>
<dbReference type="AlphaFoldDB" id="A0A1E3V3A0"/>
<evidence type="ECO:0000259" key="5">
    <source>
        <dbReference type="PROSITE" id="PS50931"/>
    </source>
</evidence>
<dbReference type="EMBL" id="LYBW01000066">
    <property type="protein sequence ID" value="ODR88112.1"/>
    <property type="molecule type" value="Genomic_DNA"/>
</dbReference>
<name>A0A1E3V3A0_9HYPH</name>
<organism evidence="6 7">
    <name type="scientific">Sinorhizobium alkalisoli</name>
    <dbReference type="NCBI Taxonomy" id="1752398"/>
    <lineage>
        <taxon>Bacteria</taxon>
        <taxon>Pseudomonadati</taxon>
        <taxon>Pseudomonadota</taxon>
        <taxon>Alphaproteobacteria</taxon>
        <taxon>Hyphomicrobiales</taxon>
        <taxon>Rhizobiaceae</taxon>
        <taxon>Sinorhizobium/Ensifer group</taxon>
        <taxon>Sinorhizobium</taxon>
    </lineage>
</organism>
<dbReference type="InterPro" id="IPR036390">
    <property type="entry name" value="WH_DNA-bd_sf"/>
</dbReference>
<dbReference type="Pfam" id="PF00126">
    <property type="entry name" value="HTH_1"/>
    <property type="match status" value="1"/>
</dbReference>
<dbReference type="InterPro" id="IPR005119">
    <property type="entry name" value="LysR_subst-bd"/>
</dbReference>